<feature type="region of interest" description="Disordered" evidence="1">
    <location>
        <begin position="39"/>
        <end position="59"/>
    </location>
</feature>
<gene>
    <name evidence="2" type="ORF">M011DRAFT_472468</name>
</gene>
<sequence length="59" mass="6761">MKITFKDLKQNKFVIEADGSEKVRTPAMPPRLTRLTLARLETSSRRSRQKRAGMSPSRS</sequence>
<dbReference type="AlphaFoldDB" id="A0A6A6UXA0"/>
<protein>
    <submittedName>
        <fullName evidence="2">Uncharacterized protein</fullName>
    </submittedName>
</protein>
<evidence type="ECO:0000313" key="2">
    <source>
        <dbReference type="EMBL" id="KAF2742146.1"/>
    </source>
</evidence>
<evidence type="ECO:0000313" key="3">
    <source>
        <dbReference type="Proteomes" id="UP000799440"/>
    </source>
</evidence>
<reference evidence="2" key="1">
    <citation type="journal article" date="2020" name="Stud. Mycol.">
        <title>101 Dothideomycetes genomes: a test case for predicting lifestyles and emergence of pathogens.</title>
        <authorList>
            <person name="Haridas S."/>
            <person name="Albert R."/>
            <person name="Binder M."/>
            <person name="Bloem J."/>
            <person name="Labutti K."/>
            <person name="Salamov A."/>
            <person name="Andreopoulos B."/>
            <person name="Baker S."/>
            <person name="Barry K."/>
            <person name="Bills G."/>
            <person name="Bluhm B."/>
            <person name="Cannon C."/>
            <person name="Castanera R."/>
            <person name="Culley D."/>
            <person name="Daum C."/>
            <person name="Ezra D."/>
            <person name="Gonzalez J."/>
            <person name="Henrissat B."/>
            <person name="Kuo A."/>
            <person name="Liang C."/>
            <person name="Lipzen A."/>
            <person name="Lutzoni F."/>
            <person name="Magnuson J."/>
            <person name="Mondo S."/>
            <person name="Nolan M."/>
            <person name="Ohm R."/>
            <person name="Pangilinan J."/>
            <person name="Park H.-J."/>
            <person name="Ramirez L."/>
            <person name="Alfaro M."/>
            <person name="Sun H."/>
            <person name="Tritt A."/>
            <person name="Yoshinaga Y."/>
            <person name="Zwiers L.-H."/>
            <person name="Turgeon B."/>
            <person name="Goodwin S."/>
            <person name="Spatafora J."/>
            <person name="Crous P."/>
            <person name="Grigoriev I."/>
        </authorList>
    </citation>
    <scope>NUCLEOTIDE SEQUENCE</scope>
    <source>
        <strain evidence="2">CBS 119925</strain>
    </source>
</reference>
<name>A0A6A6UXA0_9PLEO</name>
<accession>A0A6A6UXA0</accession>
<dbReference type="Proteomes" id="UP000799440">
    <property type="component" value="Unassembled WGS sequence"/>
</dbReference>
<organism evidence="2 3">
    <name type="scientific">Sporormia fimetaria CBS 119925</name>
    <dbReference type="NCBI Taxonomy" id="1340428"/>
    <lineage>
        <taxon>Eukaryota</taxon>
        <taxon>Fungi</taxon>
        <taxon>Dikarya</taxon>
        <taxon>Ascomycota</taxon>
        <taxon>Pezizomycotina</taxon>
        <taxon>Dothideomycetes</taxon>
        <taxon>Pleosporomycetidae</taxon>
        <taxon>Pleosporales</taxon>
        <taxon>Sporormiaceae</taxon>
        <taxon>Sporormia</taxon>
    </lineage>
</organism>
<proteinExistence type="predicted"/>
<evidence type="ECO:0000256" key="1">
    <source>
        <dbReference type="SAM" id="MobiDB-lite"/>
    </source>
</evidence>
<keyword evidence="3" id="KW-1185">Reference proteome</keyword>
<dbReference type="EMBL" id="MU006614">
    <property type="protein sequence ID" value="KAF2742146.1"/>
    <property type="molecule type" value="Genomic_DNA"/>
</dbReference>